<gene>
    <name evidence="5" type="ORF">LYPA_23C014623</name>
</gene>
<comment type="subcellular location">
    <subcellularLocation>
        <location evidence="1">Nucleus</location>
    </subcellularLocation>
</comment>
<dbReference type="GO" id="GO:0005634">
    <property type="term" value="C:nucleus"/>
    <property type="evidence" value="ECO:0007669"/>
    <property type="project" value="UniProtKB-SubCell"/>
</dbReference>
<dbReference type="InterPro" id="IPR031530">
    <property type="entry name" value="UPF0688"/>
</dbReference>
<dbReference type="AlphaFoldDB" id="A0A485MMM8"/>
<dbReference type="PANTHER" id="PTHR28491:SF1">
    <property type="entry name" value="UPF0688 PROTEIN C1ORF174"/>
    <property type="match status" value="1"/>
</dbReference>
<evidence type="ECO:0000256" key="2">
    <source>
        <dbReference type="ARBA" id="ARBA00006634"/>
    </source>
</evidence>
<evidence type="ECO:0000256" key="1">
    <source>
        <dbReference type="ARBA" id="ARBA00004123"/>
    </source>
</evidence>
<proteinExistence type="inferred from homology"/>
<organism evidence="5 6">
    <name type="scientific">Lynx pardinus</name>
    <name type="common">Iberian lynx</name>
    <name type="synonym">Felis pardina</name>
    <dbReference type="NCBI Taxonomy" id="191816"/>
    <lineage>
        <taxon>Eukaryota</taxon>
        <taxon>Metazoa</taxon>
        <taxon>Chordata</taxon>
        <taxon>Craniata</taxon>
        <taxon>Vertebrata</taxon>
        <taxon>Euteleostomi</taxon>
        <taxon>Mammalia</taxon>
        <taxon>Eutheria</taxon>
        <taxon>Laurasiatheria</taxon>
        <taxon>Carnivora</taxon>
        <taxon>Feliformia</taxon>
        <taxon>Felidae</taxon>
        <taxon>Felinae</taxon>
        <taxon>Lynx</taxon>
    </lineage>
</organism>
<feature type="compositionally biased region" description="Basic and acidic residues" evidence="4">
    <location>
        <begin position="95"/>
        <end position="122"/>
    </location>
</feature>
<feature type="compositionally biased region" description="Low complexity" evidence="4">
    <location>
        <begin position="157"/>
        <end position="166"/>
    </location>
</feature>
<dbReference type="Proteomes" id="UP000386466">
    <property type="component" value="Unassembled WGS sequence"/>
</dbReference>
<dbReference type="EMBL" id="CAAGRJ010003345">
    <property type="protein sequence ID" value="VFV21158.1"/>
    <property type="molecule type" value="Genomic_DNA"/>
</dbReference>
<comment type="similarity">
    <text evidence="2">Belongs to the UPF0688 family.</text>
</comment>
<keyword evidence="3" id="KW-0539">Nucleus</keyword>
<feature type="region of interest" description="Disordered" evidence="4">
    <location>
        <begin position="90"/>
        <end position="209"/>
    </location>
</feature>
<evidence type="ECO:0000256" key="4">
    <source>
        <dbReference type="SAM" id="MobiDB-lite"/>
    </source>
</evidence>
<evidence type="ECO:0000256" key="3">
    <source>
        <dbReference type="ARBA" id="ARBA00023242"/>
    </source>
</evidence>
<dbReference type="PANTHER" id="PTHR28491">
    <property type="entry name" value="UPF0688 PROTEIN C1ORF174"/>
    <property type="match status" value="1"/>
</dbReference>
<name>A0A485MMM8_LYNPA</name>
<accession>A0A485MMM8</accession>
<keyword evidence="6" id="KW-1185">Reference proteome</keyword>
<evidence type="ECO:0000313" key="5">
    <source>
        <dbReference type="EMBL" id="VFV21158.1"/>
    </source>
</evidence>
<feature type="region of interest" description="Disordered" evidence="4">
    <location>
        <begin position="359"/>
        <end position="395"/>
    </location>
</feature>
<protein>
    <submittedName>
        <fullName evidence="5">Uncharacterized protein</fullName>
    </submittedName>
</protein>
<evidence type="ECO:0000313" key="6">
    <source>
        <dbReference type="Proteomes" id="UP000386466"/>
    </source>
</evidence>
<dbReference type="Pfam" id="PF15772">
    <property type="entry name" value="UPF0688"/>
    <property type="match status" value="3"/>
</dbReference>
<sequence length="416" mass="44764">MRSRKLTGEVRSSVRLRARRRSARLASAREASIATSARTVCQVPQEVEGPGGCVSRFFPNRQFTSCPSEGDSDVTPSCKLWQRRLLLKTSSSQKAADRRTSKKFKYDKGHLVKSELQKRVPKSDSAALPKIPPERPCDSDPLGFAEEPTAPPGRGAGAPTEPAATGGPLGHGTAVGDARPAETEDGPSPPAHGPLTGEDPHGSRTARGGAALQTDDSVFLDEDSNQPMPVGRFFGNVELMQVRLAPPWLPPRGARTWPALCSPCMWHCLGDRLRSPRADRPVTKWAHPFPILSGRWLPGHSCFWEASFPLGPRVGAGGLAGDSGPPRTVAGGERLPTLVGRPLPFNPCVPHISRWGTSPRPRADRCGGPAVAEGVFPSPKDLPPASSSCPSMSRREFRKMHFRAKDDEDDDDGAEV</sequence>
<reference evidence="5 6" key="1">
    <citation type="submission" date="2019-01" db="EMBL/GenBank/DDBJ databases">
        <authorList>
            <person name="Alioto T."/>
            <person name="Alioto T."/>
        </authorList>
    </citation>
    <scope>NUCLEOTIDE SEQUENCE [LARGE SCALE GENOMIC DNA]</scope>
</reference>